<sequence length="110" mass="12158">SSHSSNQAPNNLPPTKRSRQNDSNNTVTQIDYSLTIPSPTALTTQSQQNCPSLPSTLDEIRAIINYISTPEPIVLLATSQQEVETAIAFLHTHFTFRGVYLHIINISELP</sequence>
<protein>
    <submittedName>
        <fullName evidence="2">9247_t:CDS:1</fullName>
    </submittedName>
</protein>
<feature type="compositionally biased region" description="Polar residues" evidence="1">
    <location>
        <begin position="1"/>
        <end position="10"/>
    </location>
</feature>
<dbReference type="Proteomes" id="UP000789405">
    <property type="component" value="Unassembled WGS sequence"/>
</dbReference>
<feature type="non-terminal residue" evidence="2">
    <location>
        <position position="110"/>
    </location>
</feature>
<gene>
    <name evidence="2" type="ORF">DERYTH_LOCUS18335</name>
</gene>
<name>A0A9N9J6B3_9GLOM</name>
<organism evidence="2 3">
    <name type="scientific">Dentiscutata erythropus</name>
    <dbReference type="NCBI Taxonomy" id="1348616"/>
    <lineage>
        <taxon>Eukaryota</taxon>
        <taxon>Fungi</taxon>
        <taxon>Fungi incertae sedis</taxon>
        <taxon>Mucoromycota</taxon>
        <taxon>Glomeromycotina</taxon>
        <taxon>Glomeromycetes</taxon>
        <taxon>Diversisporales</taxon>
        <taxon>Gigasporaceae</taxon>
        <taxon>Dentiscutata</taxon>
    </lineage>
</organism>
<evidence type="ECO:0000313" key="3">
    <source>
        <dbReference type="Proteomes" id="UP000789405"/>
    </source>
</evidence>
<keyword evidence="3" id="KW-1185">Reference proteome</keyword>
<reference evidence="2" key="1">
    <citation type="submission" date="2021-06" db="EMBL/GenBank/DDBJ databases">
        <authorList>
            <person name="Kallberg Y."/>
            <person name="Tangrot J."/>
            <person name="Rosling A."/>
        </authorList>
    </citation>
    <scope>NUCLEOTIDE SEQUENCE</scope>
    <source>
        <strain evidence="2">MA453B</strain>
    </source>
</reference>
<dbReference type="AlphaFoldDB" id="A0A9N9J6B3"/>
<evidence type="ECO:0000313" key="2">
    <source>
        <dbReference type="EMBL" id="CAG8767097.1"/>
    </source>
</evidence>
<feature type="non-terminal residue" evidence="2">
    <location>
        <position position="1"/>
    </location>
</feature>
<feature type="region of interest" description="Disordered" evidence="1">
    <location>
        <begin position="1"/>
        <end position="27"/>
    </location>
</feature>
<accession>A0A9N9J6B3</accession>
<dbReference type="OrthoDB" id="2442740at2759"/>
<proteinExistence type="predicted"/>
<comment type="caution">
    <text evidence="2">The sequence shown here is derived from an EMBL/GenBank/DDBJ whole genome shotgun (WGS) entry which is preliminary data.</text>
</comment>
<evidence type="ECO:0000256" key="1">
    <source>
        <dbReference type="SAM" id="MobiDB-lite"/>
    </source>
</evidence>
<dbReference type="EMBL" id="CAJVPY010018446">
    <property type="protein sequence ID" value="CAG8767097.1"/>
    <property type="molecule type" value="Genomic_DNA"/>
</dbReference>